<sequence>MVSLRIAVVALVLAFVASISAAPSPTWGHKKHTHYCLSTSRPTRTPTPTLTTTTPTDGTTVGTVFPPDGTVGTKWLIPNLVITSH</sequence>
<proteinExistence type="predicted"/>
<evidence type="ECO:0000313" key="1">
    <source>
        <dbReference type="EMBL" id="KAF6201881.1"/>
    </source>
</evidence>
<protein>
    <submittedName>
        <fullName evidence="1">Uncharacterized protein</fullName>
    </submittedName>
</protein>
<keyword evidence="2" id="KW-1185">Reference proteome</keyword>
<name>A0A6A4IQ99_APOLU</name>
<evidence type="ECO:0000313" key="2">
    <source>
        <dbReference type="Proteomes" id="UP000466442"/>
    </source>
</evidence>
<dbReference type="Proteomes" id="UP000466442">
    <property type="component" value="Linkage Group LG12"/>
</dbReference>
<organism evidence="1 2">
    <name type="scientific">Apolygus lucorum</name>
    <name type="common">Small green plant bug</name>
    <name type="synonym">Lygocoris lucorum</name>
    <dbReference type="NCBI Taxonomy" id="248454"/>
    <lineage>
        <taxon>Eukaryota</taxon>
        <taxon>Metazoa</taxon>
        <taxon>Ecdysozoa</taxon>
        <taxon>Arthropoda</taxon>
        <taxon>Hexapoda</taxon>
        <taxon>Insecta</taxon>
        <taxon>Pterygota</taxon>
        <taxon>Neoptera</taxon>
        <taxon>Paraneoptera</taxon>
        <taxon>Hemiptera</taxon>
        <taxon>Heteroptera</taxon>
        <taxon>Panheteroptera</taxon>
        <taxon>Cimicomorpha</taxon>
        <taxon>Miridae</taxon>
        <taxon>Mirini</taxon>
        <taxon>Apolygus</taxon>
    </lineage>
</organism>
<dbReference type="AlphaFoldDB" id="A0A6A4IQ99"/>
<gene>
    <name evidence="1" type="ORF">GE061_004277</name>
</gene>
<accession>A0A6A4IQ99</accession>
<comment type="caution">
    <text evidence="1">The sequence shown here is derived from an EMBL/GenBank/DDBJ whole genome shotgun (WGS) entry which is preliminary data.</text>
</comment>
<reference evidence="1" key="1">
    <citation type="journal article" date="2021" name="Mol. Ecol. Resour.">
        <title>Apolygus lucorum genome provides insights into omnivorousness and mesophyll feeding.</title>
        <authorList>
            <person name="Liu Y."/>
            <person name="Liu H."/>
            <person name="Wang H."/>
            <person name="Huang T."/>
            <person name="Liu B."/>
            <person name="Yang B."/>
            <person name="Yin L."/>
            <person name="Li B."/>
            <person name="Zhang Y."/>
            <person name="Zhang S."/>
            <person name="Jiang F."/>
            <person name="Zhang X."/>
            <person name="Ren Y."/>
            <person name="Wang B."/>
            <person name="Wang S."/>
            <person name="Lu Y."/>
            <person name="Wu K."/>
            <person name="Fan W."/>
            <person name="Wang G."/>
        </authorList>
    </citation>
    <scope>NUCLEOTIDE SEQUENCE</scope>
    <source>
        <strain evidence="1">12Hb</strain>
    </source>
</reference>
<dbReference type="EMBL" id="WIXP02000012">
    <property type="protein sequence ID" value="KAF6201881.1"/>
    <property type="molecule type" value="Genomic_DNA"/>
</dbReference>